<reference evidence="6" key="1">
    <citation type="submission" date="2023-03" db="EMBL/GenBank/DDBJ databases">
        <title>Actinoallomurus iriomotensis NBRC 103681.</title>
        <authorList>
            <person name="Ichikawa N."/>
            <person name="Sato H."/>
            <person name="Tonouchi N."/>
        </authorList>
    </citation>
    <scope>NUCLEOTIDE SEQUENCE</scope>
    <source>
        <strain evidence="6">NBRC 103681</strain>
    </source>
</reference>
<organism evidence="6 7">
    <name type="scientific">Actinoallomurus iriomotensis</name>
    <dbReference type="NCBI Taxonomy" id="478107"/>
    <lineage>
        <taxon>Bacteria</taxon>
        <taxon>Bacillati</taxon>
        <taxon>Actinomycetota</taxon>
        <taxon>Actinomycetes</taxon>
        <taxon>Streptosporangiales</taxon>
        <taxon>Thermomonosporaceae</taxon>
        <taxon>Actinoallomurus</taxon>
    </lineage>
</organism>
<evidence type="ECO:0000259" key="5">
    <source>
        <dbReference type="PROSITE" id="PS01124"/>
    </source>
</evidence>
<dbReference type="AlphaFoldDB" id="A0A9W6RIB4"/>
<dbReference type="GO" id="GO:0003700">
    <property type="term" value="F:DNA-binding transcription factor activity"/>
    <property type="evidence" value="ECO:0007669"/>
    <property type="project" value="InterPro"/>
</dbReference>
<comment type="caution">
    <text evidence="6">The sequence shown here is derived from an EMBL/GenBank/DDBJ whole genome shotgun (WGS) entry which is preliminary data.</text>
</comment>
<name>A0A9W6RIB4_9ACTN</name>
<evidence type="ECO:0000256" key="3">
    <source>
        <dbReference type="ARBA" id="ARBA00023163"/>
    </source>
</evidence>
<accession>A0A9W6RIB4</accession>
<dbReference type="PANTHER" id="PTHR46796">
    <property type="entry name" value="HTH-TYPE TRANSCRIPTIONAL ACTIVATOR RHAS-RELATED"/>
    <property type="match status" value="1"/>
</dbReference>
<dbReference type="RefSeq" id="WP_285622188.1">
    <property type="nucleotide sequence ID" value="NZ_BSTJ01000004.1"/>
</dbReference>
<evidence type="ECO:0000313" key="7">
    <source>
        <dbReference type="Proteomes" id="UP001165135"/>
    </source>
</evidence>
<dbReference type="Proteomes" id="UP001165135">
    <property type="component" value="Unassembled WGS sequence"/>
</dbReference>
<dbReference type="PANTHER" id="PTHR46796:SF12">
    <property type="entry name" value="HTH-TYPE DNA-BINDING TRANSCRIPTIONAL ACTIVATOR EUTR"/>
    <property type="match status" value="1"/>
</dbReference>
<evidence type="ECO:0000256" key="1">
    <source>
        <dbReference type="ARBA" id="ARBA00023015"/>
    </source>
</evidence>
<keyword evidence="2" id="KW-0238">DNA-binding</keyword>
<evidence type="ECO:0000313" key="6">
    <source>
        <dbReference type="EMBL" id="GLY75300.1"/>
    </source>
</evidence>
<feature type="region of interest" description="Disordered" evidence="4">
    <location>
        <begin position="179"/>
        <end position="220"/>
    </location>
</feature>
<dbReference type="Gene3D" id="1.10.10.60">
    <property type="entry name" value="Homeodomain-like"/>
    <property type="match status" value="1"/>
</dbReference>
<dbReference type="InterPro" id="IPR050204">
    <property type="entry name" value="AraC_XylS_family_regulators"/>
</dbReference>
<gene>
    <name evidence="6" type="ORF">Airi01_035670</name>
</gene>
<dbReference type="Pfam" id="PF12833">
    <property type="entry name" value="HTH_18"/>
    <property type="match status" value="1"/>
</dbReference>
<evidence type="ECO:0000256" key="4">
    <source>
        <dbReference type="SAM" id="MobiDB-lite"/>
    </source>
</evidence>
<dbReference type="EMBL" id="BSTJ01000004">
    <property type="protein sequence ID" value="GLY75300.1"/>
    <property type="molecule type" value="Genomic_DNA"/>
</dbReference>
<dbReference type="SMART" id="SM00342">
    <property type="entry name" value="HTH_ARAC"/>
    <property type="match status" value="1"/>
</dbReference>
<dbReference type="PROSITE" id="PS01124">
    <property type="entry name" value="HTH_ARAC_FAMILY_2"/>
    <property type="match status" value="1"/>
</dbReference>
<dbReference type="InterPro" id="IPR018060">
    <property type="entry name" value="HTH_AraC"/>
</dbReference>
<dbReference type="SUPFAM" id="SSF46689">
    <property type="entry name" value="Homeodomain-like"/>
    <property type="match status" value="1"/>
</dbReference>
<feature type="domain" description="HTH araC/xylS-type" evidence="5">
    <location>
        <begin position="60"/>
        <end position="161"/>
    </location>
</feature>
<sequence>MGHAAVVVGRPRRPAVSGNPLVVSTASRHLAASVLNAFPNTALAGRSDADRRDAHPRTLRRAIAFVEANAGRDISATDIAEAAHVSARAVQPAFRRHLDTTPMAYLRRVRLDCARAEPRAAVRGETTVPRVAARWGFARPSAFAARHRAVYGESPSGSRFPLETEPCCSCRGVRPRETRAVRASSPWYGRAAGTRSGPANAPRRTPTVRSSEPPSRPPCG</sequence>
<proteinExistence type="predicted"/>
<keyword evidence="3" id="KW-0804">Transcription</keyword>
<protein>
    <recommendedName>
        <fullName evidence="5">HTH araC/xylS-type domain-containing protein</fullName>
    </recommendedName>
</protein>
<keyword evidence="1" id="KW-0805">Transcription regulation</keyword>
<dbReference type="InterPro" id="IPR009057">
    <property type="entry name" value="Homeodomain-like_sf"/>
</dbReference>
<dbReference type="GO" id="GO:0043565">
    <property type="term" value="F:sequence-specific DNA binding"/>
    <property type="evidence" value="ECO:0007669"/>
    <property type="project" value="InterPro"/>
</dbReference>
<evidence type="ECO:0000256" key="2">
    <source>
        <dbReference type="ARBA" id="ARBA00023125"/>
    </source>
</evidence>